<evidence type="ECO:0000256" key="1">
    <source>
        <dbReference type="SAM" id="Phobius"/>
    </source>
</evidence>
<organism evidence="2 3">
    <name type="scientific">Synchytrium endobioticum</name>
    <dbReference type="NCBI Taxonomy" id="286115"/>
    <lineage>
        <taxon>Eukaryota</taxon>
        <taxon>Fungi</taxon>
        <taxon>Fungi incertae sedis</taxon>
        <taxon>Chytridiomycota</taxon>
        <taxon>Chytridiomycota incertae sedis</taxon>
        <taxon>Chytridiomycetes</taxon>
        <taxon>Synchytriales</taxon>
        <taxon>Synchytriaceae</taxon>
        <taxon>Synchytrium</taxon>
    </lineage>
</organism>
<evidence type="ECO:0000313" key="2">
    <source>
        <dbReference type="EMBL" id="TPX30967.1"/>
    </source>
</evidence>
<evidence type="ECO:0000313" key="3">
    <source>
        <dbReference type="Proteomes" id="UP000317494"/>
    </source>
</evidence>
<keyword evidence="1" id="KW-1133">Transmembrane helix</keyword>
<gene>
    <name evidence="2" type="ORF">SeMB42_g07843</name>
</gene>
<keyword evidence="1" id="KW-0472">Membrane</keyword>
<reference evidence="2 3" key="1">
    <citation type="journal article" date="2019" name="Sci. Rep.">
        <title>Comparative genomics of chytrid fungi reveal insights into the obligate biotrophic and pathogenic lifestyle of Synchytrium endobioticum.</title>
        <authorList>
            <person name="van de Vossenberg B.T.L.H."/>
            <person name="Warris S."/>
            <person name="Nguyen H.D.T."/>
            <person name="van Gent-Pelzer M.P.E."/>
            <person name="Joly D.L."/>
            <person name="van de Geest H.C."/>
            <person name="Bonants P.J.M."/>
            <person name="Smith D.S."/>
            <person name="Levesque C.A."/>
            <person name="van der Lee T.A.J."/>
        </authorList>
    </citation>
    <scope>NUCLEOTIDE SEQUENCE [LARGE SCALE GENOMIC DNA]</scope>
    <source>
        <strain evidence="2 3">MB42</strain>
    </source>
</reference>
<dbReference type="VEuPathDB" id="FungiDB:SeMB42_g07843"/>
<accession>A0A507BN70</accession>
<dbReference type="Proteomes" id="UP000317494">
    <property type="component" value="Unassembled WGS sequence"/>
</dbReference>
<feature type="transmembrane region" description="Helical" evidence="1">
    <location>
        <begin position="64"/>
        <end position="86"/>
    </location>
</feature>
<keyword evidence="3" id="KW-1185">Reference proteome</keyword>
<dbReference type="AlphaFoldDB" id="A0A507BN70"/>
<name>A0A507BN70_9FUNG</name>
<dbReference type="EMBL" id="QEAN01000643">
    <property type="protein sequence ID" value="TPX30967.1"/>
    <property type="molecule type" value="Genomic_DNA"/>
</dbReference>
<proteinExistence type="predicted"/>
<protein>
    <submittedName>
        <fullName evidence="2">Uncharacterized protein</fullName>
    </submittedName>
</protein>
<keyword evidence="1" id="KW-0812">Transmembrane</keyword>
<comment type="caution">
    <text evidence="2">The sequence shown here is derived from an EMBL/GenBank/DDBJ whole genome shotgun (WGS) entry which is preliminary data.</text>
</comment>
<sequence>MGFMIETIKIMGMYYMRWYNLKKDSCDVECGEQSLPIACIGTLTSLFSGCLPGPIVWLIRWLSIPWSVIVAFYVIKFAWWLVLYVVPWTRPRAIRKVTDYVDARMPKNATIRTQWDGIKRRYLARRRDGAPDLRDEIQTTNAIHADRPVRDPSRHPAAFSDHVVQADRHRHGAQDMAETPTPCTCILPAAFHRQRDVRARQ</sequence>